<protein>
    <submittedName>
        <fullName evidence="2">Uncharacterized protein</fullName>
    </submittedName>
</protein>
<comment type="caution">
    <text evidence="2">The sequence shown here is derived from an EMBL/GenBank/DDBJ whole genome shotgun (WGS) entry which is preliminary data.</text>
</comment>
<keyword evidence="3" id="KW-1185">Reference proteome</keyword>
<name>A0A9Q3D2H4_9BASI</name>
<dbReference type="AlphaFoldDB" id="A0A9Q3D2H4"/>
<gene>
    <name evidence="2" type="ORF">O181_032883</name>
</gene>
<evidence type="ECO:0000313" key="3">
    <source>
        <dbReference type="Proteomes" id="UP000765509"/>
    </source>
</evidence>
<organism evidence="2 3">
    <name type="scientific">Austropuccinia psidii MF-1</name>
    <dbReference type="NCBI Taxonomy" id="1389203"/>
    <lineage>
        <taxon>Eukaryota</taxon>
        <taxon>Fungi</taxon>
        <taxon>Dikarya</taxon>
        <taxon>Basidiomycota</taxon>
        <taxon>Pucciniomycotina</taxon>
        <taxon>Pucciniomycetes</taxon>
        <taxon>Pucciniales</taxon>
        <taxon>Sphaerophragmiaceae</taxon>
        <taxon>Austropuccinia</taxon>
    </lineage>
</organism>
<evidence type="ECO:0000313" key="2">
    <source>
        <dbReference type="EMBL" id="MBW0493168.1"/>
    </source>
</evidence>
<sequence length="128" mass="13958">MENSLNQPQSDSNNTSSSWVHKNKKQRSLLTAMTTPIATSANINMTAQEPPANENSNSSPEISLSLSMTKKAAKLTFNNAFVDLKAAANPFIRVHSELNWPENANKFFPINKAKGIAIIFRAIGPLSS</sequence>
<feature type="region of interest" description="Disordered" evidence="1">
    <location>
        <begin position="1"/>
        <end position="25"/>
    </location>
</feature>
<accession>A0A9Q3D2H4</accession>
<dbReference type="Proteomes" id="UP000765509">
    <property type="component" value="Unassembled WGS sequence"/>
</dbReference>
<proteinExistence type="predicted"/>
<feature type="region of interest" description="Disordered" evidence="1">
    <location>
        <begin position="40"/>
        <end position="63"/>
    </location>
</feature>
<reference evidence="2" key="1">
    <citation type="submission" date="2021-03" db="EMBL/GenBank/DDBJ databases">
        <title>Draft genome sequence of rust myrtle Austropuccinia psidii MF-1, a brazilian biotype.</title>
        <authorList>
            <person name="Quecine M.C."/>
            <person name="Pachon D.M.R."/>
            <person name="Bonatelli M.L."/>
            <person name="Correr F.H."/>
            <person name="Franceschini L.M."/>
            <person name="Leite T.F."/>
            <person name="Margarido G.R.A."/>
            <person name="Almeida C.A."/>
            <person name="Ferrarezi J.A."/>
            <person name="Labate C.A."/>
        </authorList>
    </citation>
    <scope>NUCLEOTIDE SEQUENCE</scope>
    <source>
        <strain evidence="2">MF-1</strain>
    </source>
</reference>
<dbReference type="EMBL" id="AVOT02011943">
    <property type="protein sequence ID" value="MBW0493168.1"/>
    <property type="molecule type" value="Genomic_DNA"/>
</dbReference>
<feature type="compositionally biased region" description="Low complexity" evidence="1">
    <location>
        <begin position="49"/>
        <end position="63"/>
    </location>
</feature>
<feature type="compositionally biased region" description="Polar residues" evidence="1">
    <location>
        <begin position="1"/>
        <end position="20"/>
    </location>
</feature>
<evidence type="ECO:0000256" key="1">
    <source>
        <dbReference type="SAM" id="MobiDB-lite"/>
    </source>
</evidence>